<dbReference type="GO" id="GO:0005764">
    <property type="term" value="C:lysosome"/>
    <property type="evidence" value="ECO:0007669"/>
    <property type="project" value="TreeGrafter"/>
</dbReference>
<proteinExistence type="evidence at transcript level"/>
<evidence type="ECO:0000256" key="6">
    <source>
        <dbReference type="ARBA" id="ARBA00053295"/>
    </source>
</evidence>
<dbReference type="GO" id="GO:0003948">
    <property type="term" value="F:N4-(beta-N-acetylglucosaminyl)-L-asparaginase activity"/>
    <property type="evidence" value="ECO:0007669"/>
    <property type="project" value="UniProtKB-EC"/>
</dbReference>
<reference evidence="15" key="1">
    <citation type="submission" date="2009-03" db="EMBL/GenBank/DDBJ databases">
        <title>Caligus rogercresseyi ESTs and full-length cDNAs.</title>
        <authorList>
            <person name="Yasuike M."/>
            <person name="von Schalburg K."/>
            <person name="Cooper G."/>
            <person name="Leong J."/>
            <person name="Jones S.R.M."/>
            <person name="Koop B.F."/>
        </authorList>
    </citation>
    <scope>NUCLEOTIDE SEQUENCE</scope>
    <source>
        <tissue evidence="15">Whole tissue</tissue>
    </source>
</reference>
<feature type="binding site" evidence="12">
    <location>
        <begin position="249"/>
        <end position="252"/>
    </location>
    <ligand>
        <name>substrate</name>
    </ligand>
</feature>
<organism evidence="15">
    <name type="scientific">Caligus rogercresseyi</name>
    <name type="common">Sea louse</name>
    <dbReference type="NCBI Taxonomy" id="217165"/>
    <lineage>
        <taxon>Eukaryota</taxon>
        <taxon>Metazoa</taxon>
        <taxon>Ecdysozoa</taxon>
        <taxon>Arthropoda</taxon>
        <taxon>Crustacea</taxon>
        <taxon>Multicrustacea</taxon>
        <taxon>Hexanauplia</taxon>
        <taxon>Copepoda</taxon>
        <taxon>Siphonostomatoida</taxon>
        <taxon>Caligidae</taxon>
        <taxon>Caligus</taxon>
    </lineage>
</organism>
<evidence type="ECO:0000256" key="12">
    <source>
        <dbReference type="PIRSR" id="PIRSR600246-2"/>
    </source>
</evidence>
<dbReference type="InterPro" id="IPR029055">
    <property type="entry name" value="Ntn_hydrolases_N"/>
</dbReference>
<evidence type="ECO:0000256" key="8">
    <source>
        <dbReference type="ARBA" id="ARBA00078726"/>
    </source>
</evidence>
<dbReference type="PANTHER" id="PTHR10188">
    <property type="entry name" value="L-ASPARAGINASE"/>
    <property type="match status" value="1"/>
</dbReference>
<comment type="similarity">
    <text evidence="1">Belongs to the Ntn-hydrolase family.</text>
</comment>
<dbReference type="EC" id="3.5.1.26" evidence="7"/>
<evidence type="ECO:0000313" key="15">
    <source>
        <dbReference type="EMBL" id="ACO10237.1"/>
    </source>
</evidence>
<evidence type="ECO:0000256" key="10">
    <source>
        <dbReference type="ARBA" id="ARBA00080645"/>
    </source>
</evidence>
<evidence type="ECO:0000256" key="3">
    <source>
        <dbReference type="ARBA" id="ARBA00022801"/>
    </source>
</evidence>
<accession>C1BMI4</accession>
<evidence type="ECO:0000256" key="14">
    <source>
        <dbReference type="SAM" id="SignalP"/>
    </source>
</evidence>
<feature type="site" description="Cleavage; by autolysis" evidence="13">
    <location>
        <begin position="197"/>
        <end position="198"/>
    </location>
</feature>
<dbReference type="GO" id="GO:0008233">
    <property type="term" value="F:peptidase activity"/>
    <property type="evidence" value="ECO:0007669"/>
    <property type="project" value="UniProtKB-KW"/>
</dbReference>
<dbReference type="FunFam" id="3.60.20.30:FF:000003">
    <property type="entry name" value="N(4)-(Beta-N-acetylglucosaminyl)-L-asparaginase isoform X1"/>
    <property type="match status" value="1"/>
</dbReference>
<evidence type="ECO:0000256" key="11">
    <source>
        <dbReference type="PIRSR" id="PIRSR600246-1"/>
    </source>
</evidence>
<dbReference type="EMBL" id="BT075813">
    <property type="protein sequence ID" value="ACO10237.1"/>
    <property type="molecule type" value="mRNA"/>
</dbReference>
<feature type="chain" id="PRO_5002904892" description="N(4)-(beta-N-acetylglucosaminyl)-L-asparaginase" evidence="14">
    <location>
        <begin position="20"/>
        <end position="334"/>
    </location>
</feature>
<gene>
    <name evidence="15" type="primary">ASPG</name>
</gene>
<evidence type="ECO:0000256" key="13">
    <source>
        <dbReference type="PIRSR" id="PIRSR600246-3"/>
    </source>
</evidence>
<keyword evidence="2" id="KW-0645">Protease</keyword>
<feature type="binding site" evidence="12">
    <location>
        <begin position="226"/>
        <end position="229"/>
    </location>
    <ligand>
        <name>substrate</name>
    </ligand>
</feature>
<dbReference type="CDD" id="cd04513">
    <property type="entry name" value="Glycosylasparaginase"/>
    <property type="match status" value="1"/>
</dbReference>
<dbReference type="InterPro" id="IPR000246">
    <property type="entry name" value="Peptidase_T2"/>
</dbReference>
<evidence type="ECO:0000256" key="9">
    <source>
        <dbReference type="ARBA" id="ARBA00079301"/>
    </source>
</evidence>
<dbReference type="PANTHER" id="PTHR10188:SF6">
    <property type="entry name" value="N(4)-(BETA-N-ACETYLGLUCOSAMINYL)-L-ASPARAGINASE"/>
    <property type="match status" value="1"/>
</dbReference>
<evidence type="ECO:0000256" key="7">
    <source>
        <dbReference type="ARBA" id="ARBA00066729"/>
    </source>
</evidence>
<keyword evidence="4" id="KW-0068">Autocatalytic cleavage</keyword>
<evidence type="ECO:0000256" key="5">
    <source>
        <dbReference type="ARBA" id="ARBA00050421"/>
    </source>
</evidence>
<evidence type="ECO:0000256" key="1">
    <source>
        <dbReference type="ARBA" id="ARBA00010872"/>
    </source>
</evidence>
<dbReference type="AlphaFoldDB" id="C1BMI4"/>
<evidence type="ECO:0000256" key="2">
    <source>
        <dbReference type="ARBA" id="ARBA00022670"/>
    </source>
</evidence>
<protein>
    <recommendedName>
        <fullName evidence="7">N(4)-(beta-N-acetylglucosaminyl)-L-asparaginase</fullName>
        <ecNumber evidence="7">3.5.1.26</ecNumber>
    </recommendedName>
    <alternativeName>
        <fullName evidence="9">Aspartylglucosaminidase</fullName>
    </alternativeName>
    <alternativeName>
        <fullName evidence="8">Glycosylasparaginase</fullName>
    </alternativeName>
    <alternativeName>
        <fullName evidence="10">N4-(N-acetyl-beta-glucosaminyl)-L-asparagine amidase</fullName>
    </alternativeName>
</protein>
<feature type="active site" description="Nucleophile" evidence="11">
    <location>
        <position position="198"/>
    </location>
</feature>
<dbReference type="Gene3D" id="3.60.20.30">
    <property type="entry name" value="(Glycosyl)asparaginase"/>
    <property type="match status" value="1"/>
</dbReference>
<sequence length="334" mass="35269">MNILPALVLLLFSRLNTLAAEGPLVVINTWAFTNASIAATNVLMDGKSALDTVEAGCSTCEVEQCDFTVGYGGSPDENGETTLDAMIVDGDSGNVGSVGCLRRIKNAIGVARKVLEHSYHSFLAGELATQFAVRMGFTEETLNTPLSKKMWRSWRDQSCQPNYWMNVLPDPSKNCGPYTPTAVESSEKRLANAENHDTIGMVAIDANGTVAAGTSTNGLKHKIPGRVGDSPIPGAGAYADSAVGGAAATGDGDVMLRFLPSFLAVEEMRRGSTPEEAARTAIRRVLAKSPGFFGAVVALSKDGSYGASRHGMKEFHFCVGDQNGVKLEAVPCES</sequence>
<keyword evidence="3" id="KW-0378">Hydrolase</keyword>
<comment type="function">
    <text evidence="6">Cleaves the GlcNAc-Asn bond which joins oligosaccharides to the peptide of asparagine-linked glycoproteins.</text>
</comment>
<feature type="signal peptide" evidence="14">
    <location>
        <begin position="1"/>
        <end position="19"/>
    </location>
</feature>
<dbReference type="Pfam" id="PF01112">
    <property type="entry name" value="Asparaginase_2"/>
    <property type="match status" value="1"/>
</dbReference>
<dbReference type="GO" id="GO:0006508">
    <property type="term" value="P:proteolysis"/>
    <property type="evidence" value="ECO:0007669"/>
    <property type="project" value="UniProtKB-KW"/>
</dbReference>
<dbReference type="SUPFAM" id="SSF56235">
    <property type="entry name" value="N-terminal nucleophile aminohydrolases (Ntn hydrolases)"/>
    <property type="match status" value="1"/>
</dbReference>
<evidence type="ECO:0000256" key="4">
    <source>
        <dbReference type="ARBA" id="ARBA00022813"/>
    </source>
</evidence>
<name>C1BMI4_CALRO</name>
<comment type="catalytic activity">
    <reaction evidence="5">
        <text>N(4)-(beta-N-acetyl-D-glucosaminyl)-L-asparagine + H2O = N-acetyl-beta-D-glucosaminylamine + L-aspartate + H(+)</text>
        <dbReference type="Rhea" id="RHEA:11544"/>
        <dbReference type="ChEBI" id="CHEBI:15377"/>
        <dbReference type="ChEBI" id="CHEBI:15378"/>
        <dbReference type="ChEBI" id="CHEBI:15947"/>
        <dbReference type="ChEBI" id="CHEBI:29991"/>
        <dbReference type="ChEBI" id="CHEBI:58080"/>
        <dbReference type="EC" id="3.5.1.26"/>
    </reaction>
</comment>
<keyword evidence="14" id="KW-0732">Signal</keyword>